<dbReference type="WBParaSite" id="TCLT_0000123901-mRNA-1">
    <property type="protein sequence ID" value="TCLT_0000123901-mRNA-1"/>
    <property type="gene ID" value="TCLT_0000123901"/>
</dbReference>
<dbReference type="EMBL" id="UYYF01000144">
    <property type="protein sequence ID" value="VDM96572.1"/>
    <property type="molecule type" value="Genomic_DNA"/>
</dbReference>
<dbReference type="AlphaFoldDB" id="A0A0N5CM67"/>
<keyword evidence="2" id="KW-0732">Signal</keyword>
<dbReference type="Proteomes" id="UP000276776">
    <property type="component" value="Unassembled WGS sequence"/>
</dbReference>
<evidence type="ECO:0000313" key="3">
    <source>
        <dbReference type="EMBL" id="VDM96572.1"/>
    </source>
</evidence>
<keyword evidence="1" id="KW-0472">Membrane</keyword>
<name>A0A0N5CM67_THECL</name>
<protein>
    <submittedName>
        <fullName evidence="5">G_PROTEIN_RECEP_F1_2 domain-containing protein</fullName>
    </submittedName>
</protein>
<feature type="transmembrane region" description="Helical" evidence="1">
    <location>
        <begin position="101"/>
        <end position="125"/>
    </location>
</feature>
<keyword evidence="4" id="KW-1185">Reference proteome</keyword>
<accession>A0A0N5CM67</accession>
<reference evidence="3 4" key="2">
    <citation type="submission" date="2018-11" db="EMBL/GenBank/DDBJ databases">
        <authorList>
            <consortium name="Pathogen Informatics"/>
        </authorList>
    </citation>
    <scope>NUCLEOTIDE SEQUENCE [LARGE SCALE GENOMIC DNA]</scope>
</reference>
<feature type="signal peptide" evidence="2">
    <location>
        <begin position="1"/>
        <end position="18"/>
    </location>
</feature>
<reference evidence="5" key="1">
    <citation type="submission" date="2017-02" db="UniProtKB">
        <authorList>
            <consortium name="WormBaseParasite"/>
        </authorList>
    </citation>
    <scope>IDENTIFICATION</scope>
</reference>
<evidence type="ECO:0000313" key="5">
    <source>
        <dbReference type="WBParaSite" id="TCLT_0000123901-mRNA-1"/>
    </source>
</evidence>
<feature type="transmembrane region" description="Helical" evidence="1">
    <location>
        <begin position="211"/>
        <end position="228"/>
    </location>
</feature>
<feature type="transmembrane region" description="Helical" evidence="1">
    <location>
        <begin position="173"/>
        <end position="191"/>
    </location>
</feature>
<keyword evidence="1" id="KW-1133">Transmembrane helix</keyword>
<evidence type="ECO:0000256" key="1">
    <source>
        <dbReference type="SAM" id="Phobius"/>
    </source>
</evidence>
<sequence length="283" mass="31778">MSTWSIIILLVPLPATLAELLREKLTELVRTEYRNNVGKKIQTEAEKVTLCGAIMQMYFMSYGIPLLSISAILVTGDTILYGQSVKFCFPYPTLYSKIFTYAIYVPLLIWIILVVGNVIVILRLFSKAKRLSVHQFSQHYADSTVLTENGSCIGNAVRPSALNTDENPTAGKLLLILLLAVLYSLNCYEASLSIDQSKSLEDSFTTPKSYFIAFLNILLASIIFRVYTLETFRQVIRKIRQQVSRNAVGSRFSVPSDGIVNISKKCSNTMTSLLDNELFCRQL</sequence>
<evidence type="ECO:0000256" key="2">
    <source>
        <dbReference type="SAM" id="SignalP"/>
    </source>
</evidence>
<dbReference type="OMA" id="VAATHIN"/>
<gene>
    <name evidence="3" type="ORF">TCLT_LOCUS1240</name>
</gene>
<keyword evidence="1" id="KW-0812">Transmembrane</keyword>
<proteinExistence type="predicted"/>
<evidence type="ECO:0000313" key="4">
    <source>
        <dbReference type="Proteomes" id="UP000276776"/>
    </source>
</evidence>
<organism evidence="5">
    <name type="scientific">Thelazia callipaeda</name>
    <name type="common">Oriental eyeworm</name>
    <name type="synonym">Parasitic nematode</name>
    <dbReference type="NCBI Taxonomy" id="103827"/>
    <lineage>
        <taxon>Eukaryota</taxon>
        <taxon>Metazoa</taxon>
        <taxon>Ecdysozoa</taxon>
        <taxon>Nematoda</taxon>
        <taxon>Chromadorea</taxon>
        <taxon>Rhabditida</taxon>
        <taxon>Spirurina</taxon>
        <taxon>Spiruromorpha</taxon>
        <taxon>Thelazioidea</taxon>
        <taxon>Thelaziidae</taxon>
        <taxon>Thelazia</taxon>
    </lineage>
</organism>
<feature type="chain" id="PRO_5043126245" evidence="2">
    <location>
        <begin position="19"/>
        <end position="283"/>
    </location>
</feature>